<feature type="transmembrane region" description="Helical" evidence="1">
    <location>
        <begin position="131"/>
        <end position="152"/>
    </location>
</feature>
<reference evidence="2 3" key="1">
    <citation type="submission" date="2017-09" db="EMBL/GenBank/DDBJ databases">
        <title>Reassesment of A. cryaerophilus.</title>
        <authorList>
            <person name="Perez-Cataluna A."/>
            <person name="Collado L."/>
            <person name="Salgado O."/>
            <person name="Lefinanco V."/>
            <person name="Figueras M.J."/>
        </authorList>
    </citation>
    <scope>NUCLEOTIDE SEQUENCE [LARGE SCALE GENOMIC DNA]</scope>
    <source>
        <strain evidence="2 3">LMG 10229</strain>
    </source>
</reference>
<evidence type="ECO:0000313" key="3">
    <source>
        <dbReference type="Proteomes" id="UP000238811"/>
    </source>
</evidence>
<organism evidence="2 3">
    <name type="scientific">Aliarcobacter cryaerophilus</name>
    <dbReference type="NCBI Taxonomy" id="28198"/>
    <lineage>
        <taxon>Bacteria</taxon>
        <taxon>Pseudomonadati</taxon>
        <taxon>Campylobacterota</taxon>
        <taxon>Epsilonproteobacteria</taxon>
        <taxon>Campylobacterales</taxon>
        <taxon>Arcobacteraceae</taxon>
        <taxon>Aliarcobacter</taxon>
    </lineage>
</organism>
<name>A0A2S9TRK6_9BACT</name>
<feature type="transmembrane region" description="Helical" evidence="1">
    <location>
        <begin position="29"/>
        <end position="46"/>
    </location>
</feature>
<evidence type="ECO:0000256" key="1">
    <source>
        <dbReference type="SAM" id="Phobius"/>
    </source>
</evidence>
<dbReference type="Proteomes" id="UP000238811">
    <property type="component" value="Unassembled WGS sequence"/>
</dbReference>
<proteinExistence type="predicted"/>
<keyword evidence="1" id="KW-0812">Transmembrane</keyword>
<keyword evidence="1" id="KW-0472">Membrane</keyword>
<sequence>MNDKNLELIPDKDGFLFEIKDNIEITQHIMILLVSFIGLVAMWVFGIGEGLQLSKGDIYNRTSGTSLLIVSSIYSLYKILKYDKEPHKILFYEHKIMKISSSKEKSISTINEIYKRPIIIDFKGKVKRVSIFARFFLLLFFPITFIGLFFLYLSSVLFFRKLNYGYGLFLIGIDDFEIISILVEKDKEIVIENYFLKYYDFDIKNLQTTWFIPQKNKKG</sequence>
<accession>A0A2S9TRK6</accession>
<protein>
    <submittedName>
        <fullName evidence="2">Uncharacterized protein</fullName>
    </submittedName>
</protein>
<keyword evidence="1" id="KW-1133">Transmembrane helix</keyword>
<dbReference type="EMBL" id="NXGD01000001">
    <property type="protein sequence ID" value="PRN01472.1"/>
    <property type="molecule type" value="Genomic_DNA"/>
</dbReference>
<gene>
    <name evidence="2" type="ORF">CJ668_00395</name>
</gene>
<dbReference type="AlphaFoldDB" id="A0A2S9TRK6"/>
<evidence type="ECO:0000313" key="2">
    <source>
        <dbReference type="EMBL" id="PRN01472.1"/>
    </source>
</evidence>
<comment type="caution">
    <text evidence="2">The sequence shown here is derived from an EMBL/GenBank/DDBJ whole genome shotgun (WGS) entry which is preliminary data.</text>
</comment>